<sequence>MNVTKDTDLPRDAQDSRARLAARARHLRQVRGLTLQQVADRASLAVSTVSKIERGLMAPTFDRFAKLAEGLGVDVAELFSDRGSAFADGEFAICRKGGHGFLATENYTYEMLFPEVRGKAMVPMLGTLKPLEEMRLDRMVRHPGEEFLHVLEGRVTIRAEGRGDVALEAGESVYFDSNRGHLYASAGETPARILVVCTGIEG</sequence>
<dbReference type="GO" id="GO:0005829">
    <property type="term" value="C:cytosol"/>
    <property type="evidence" value="ECO:0007669"/>
    <property type="project" value="TreeGrafter"/>
</dbReference>
<dbReference type="PROSITE" id="PS50943">
    <property type="entry name" value="HTH_CROC1"/>
    <property type="match status" value="1"/>
</dbReference>
<dbReference type="PANTHER" id="PTHR46797">
    <property type="entry name" value="HTH-TYPE TRANSCRIPTIONAL REGULATOR"/>
    <property type="match status" value="1"/>
</dbReference>
<dbReference type="CDD" id="cd02209">
    <property type="entry name" value="cupin_XRE_C"/>
    <property type="match status" value="1"/>
</dbReference>
<dbReference type="SUPFAM" id="SSF51182">
    <property type="entry name" value="RmlC-like cupins"/>
    <property type="match status" value="1"/>
</dbReference>
<dbReference type="InterPro" id="IPR050807">
    <property type="entry name" value="TransReg_Diox_bact_type"/>
</dbReference>
<dbReference type="InterPro" id="IPR014710">
    <property type="entry name" value="RmlC-like_jellyroll"/>
</dbReference>
<accession>A0AAE3TAP1</accession>
<dbReference type="AlphaFoldDB" id="A0AAE3TAP1"/>
<proteinExistence type="predicted"/>
<dbReference type="CDD" id="cd00093">
    <property type="entry name" value="HTH_XRE"/>
    <property type="match status" value="1"/>
</dbReference>
<dbReference type="Gene3D" id="1.10.260.40">
    <property type="entry name" value="lambda repressor-like DNA-binding domains"/>
    <property type="match status" value="1"/>
</dbReference>
<reference evidence="3" key="1">
    <citation type="submission" date="2023-03" db="EMBL/GenBank/DDBJ databases">
        <title>Multiphase analysis and comparison of six strains from genera Psychromarinibacter, Lutimaribacter, and Maritimibacter, including a novel species: Psychromarinibacter sediminicola sp. nov.</title>
        <authorList>
            <person name="Wang Y.-H."/>
            <person name="Ye M.-Q."/>
            <person name="Du Z.-J."/>
        </authorList>
    </citation>
    <scope>NUCLEOTIDE SEQUENCE</scope>
    <source>
        <strain evidence="3">C21-152</strain>
    </source>
</reference>
<comment type="caution">
    <text evidence="3">The sequence shown here is derived from an EMBL/GenBank/DDBJ whole genome shotgun (WGS) entry which is preliminary data.</text>
</comment>
<dbReference type="EMBL" id="JARGYC010000094">
    <property type="protein sequence ID" value="MDF0603442.1"/>
    <property type="molecule type" value="Genomic_DNA"/>
</dbReference>
<name>A0AAE3TAP1_9RHOB</name>
<evidence type="ECO:0000313" key="4">
    <source>
        <dbReference type="Proteomes" id="UP001220964"/>
    </source>
</evidence>
<dbReference type="Pfam" id="PF01381">
    <property type="entry name" value="HTH_3"/>
    <property type="match status" value="1"/>
</dbReference>
<organism evidence="3 4">
    <name type="scientific">Psychromarinibacter sediminicola</name>
    <dbReference type="NCBI Taxonomy" id="3033385"/>
    <lineage>
        <taxon>Bacteria</taxon>
        <taxon>Pseudomonadati</taxon>
        <taxon>Pseudomonadota</taxon>
        <taxon>Alphaproteobacteria</taxon>
        <taxon>Rhodobacterales</taxon>
        <taxon>Paracoccaceae</taxon>
        <taxon>Psychromarinibacter</taxon>
    </lineage>
</organism>
<dbReference type="InterPro" id="IPR001387">
    <property type="entry name" value="Cro/C1-type_HTH"/>
</dbReference>
<dbReference type="RefSeq" id="WP_275569562.1">
    <property type="nucleotide sequence ID" value="NZ_JARGYC010000094.1"/>
</dbReference>
<dbReference type="GO" id="GO:0003700">
    <property type="term" value="F:DNA-binding transcription factor activity"/>
    <property type="evidence" value="ECO:0007669"/>
    <property type="project" value="TreeGrafter"/>
</dbReference>
<evidence type="ECO:0000313" key="3">
    <source>
        <dbReference type="EMBL" id="MDF0603442.1"/>
    </source>
</evidence>
<keyword evidence="4" id="KW-1185">Reference proteome</keyword>
<dbReference type="SUPFAM" id="SSF47413">
    <property type="entry name" value="lambda repressor-like DNA-binding domains"/>
    <property type="match status" value="1"/>
</dbReference>
<dbReference type="InterPro" id="IPR011051">
    <property type="entry name" value="RmlC_Cupin_sf"/>
</dbReference>
<feature type="domain" description="HTH cro/C1-type" evidence="2">
    <location>
        <begin position="25"/>
        <end position="78"/>
    </location>
</feature>
<dbReference type="SMART" id="SM00530">
    <property type="entry name" value="HTH_XRE"/>
    <property type="match status" value="1"/>
</dbReference>
<dbReference type="InterPro" id="IPR010982">
    <property type="entry name" value="Lambda_DNA-bd_dom_sf"/>
</dbReference>
<dbReference type="InterPro" id="IPR013096">
    <property type="entry name" value="Cupin_2"/>
</dbReference>
<dbReference type="PANTHER" id="PTHR46797:SF20">
    <property type="entry name" value="BLR4304 PROTEIN"/>
    <property type="match status" value="1"/>
</dbReference>
<evidence type="ECO:0000256" key="1">
    <source>
        <dbReference type="ARBA" id="ARBA00023125"/>
    </source>
</evidence>
<keyword evidence="1" id="KW-0238">DNA-binding</keyword>
<dbReference type="Pfam" id="PF07883">
    <property type="entry name" value="Cupin_2"/>
    <property type="match status" value="1"/>
</dbReference>
<dbReference type="Proteomes" id="UP001220964">
    <property type="component" value="Unassembled WGS sequence"/>
</dbReference>
<gene>
    <name evidence="3" type="ORF">P1J78_22170</name>
</gene>
<protein>
    <submittedName>
        <fullName evidence="3">XRE family transcriptional regulator</fullName>
    </submittedName>
</protein>
<dbReference type="Gene3D" id="2.60.120.10">
    <property type="entry name" value="Jelly Rolls"/>
    <property type="match status" value="1"/>
</dbReference>
<dbReference type="GO" id="GO:0003677">
    <property type="term" value="F:DNA binding"/>
    <property type="evidence" value="ECO:0007669"/>
    <property type="project" value="UniProtKB-KW"/>
</dbReference>
<evidence type="ECO:0000259" key="2">
    <source>
        <dbReference type="PROSITE" id="PS50943"/>
    </source>
</evidence>